<dbReference type="Gene3D" id="3.30.70.330">
    <property type="match status" value="1"/>
</dbReference>
<name>A0A1G2BMS2_9BACT</name>
<dbReference type="Proteomes" id="UP000177817">
    <property type="component" value="Unassembled WGS sequence"/>
</dbReference>
<dbReference type="Pfam" id="PF00276">
    <property type="entry name" value="Ribosomal_L23"/>
    <property type="match status" value="1"/>
</dbReference>
<protein>
    <recommendedName>
        <fullName evidence="4">Large ribosomal subunit protein uL23</fullName>
    </recommendedName>
</protein>
<keyword evidence="2 4" id="KW-0689">Ribosomal protein</keyword>
<evidence type="ECO:0000313" key="5">
    <source>
        <dbReference type="EMBL" id="OGY90418.1"/>
    </source>
</evidence>
<dbReference type="GO" id="GO:0003735">
    <property type="term" value="F:structural constituent of ribosome"/>
    <property type="evidence" value="ECO:0007669"/>
    <property type="project" value="InterPro"/>
</dbReference>
<dbReference type="InterPro" id="IPR012677">
    <property type="entry name" value="Nucleotide-bd_a/b_plait_sf"/>
</dbReference>
<sequence length="93" mass="10456">MAHRILLKPIISEKTTLLHGHNQYVFKVASDANKIMIKRAIKEAFHADPSHVRIIRVQGKEVRRGNIKGRRASYKKAIVSMPAGVTLPVYEGV</sequence>
<keyword evidence="4" id="KW-0694">RNA-binding</keyword>
<dbReference type="InterPro" id="IPR013025">
    <property type="entry name" value="Ribosomal_uL23-like"/>
</dbReference>
<dbReference type="GO" id="GO:0005840">
    <property type="term" value="C:ribosome"/>
    <property type="evidence" value="ECO:0007669"/>
    <property type="project" value="UniProtKB-KW"/>
</dbReference>
<dbReference type="HAMAP" id="MF_01369_B">
    <property type="entry name" value="Ribosomal_uL23_B"/>
    <property type="match status" value="1"/>
</dbReference>
<keyword evidence="3 4" id="KW-0687">Ribonucleoprotein</keyword>
<evidence type="ECO:0000256" key="2">
    <source>
        <dbReference type="ARBA" id="ARBA00022980"/>
    </source>
</evidence>
<comment type="caution">
    <text evidence="5">The sequence shown here is derived from an EMBL/GenBank/DDBJ whole genome shotgun (WGS) entry which is preliminary data.</text>
</comment>
<dbReference type="EMBL" id="MHKK01000011">
    <property type="protein sequence ID" value="OGY90418.1"/>
    <property type="molecule type" value="Genomic_DNA"/>
</dbReference>
<dbReference type="GO" id="GO:0006412">
    <property type="term" value="P:translation"/>
    <property type="evidence" value="ECO:0007669"/>
    <property type="project" value="UniProtKB-UniRule"/>
</dbReference>
<organism evidence="5 6">
    <name type="scientific">Candidatus Komeilibacteria bacterium RIFCSPHIGHO2_01_FULL_52_14</name>
    <dbReference type="NCBI Taxonomy" id="1798549"/>
    <lineage>
        <taxon>Bacteria</taxon>
        <taxon>Candidatus Komeiliibacteriota</taxon>
    </lineage>
</organism>
<accession>A0A1G2BMS2</accession>
<reference evidence="5 6" key="1">
    <citation type="journal article" date="2016" name="Nat. Commun.">
        <title>Thousands of microbial genomes shed light on interconnected biogeochemical processes in an aquifer system.</title>
        <authorList>
            <person name="Anantharaman K."/>
            <person name="Brown C.T."/>
            <person name="Hug L.A."/>
            <person name="Sharon I."/>
            <person name="Castelle C.J."/>
            <person name="Probst A.J."/>
            <person name="Thomas B.C."/>
            <person name="Singh A."/>
            <person name="Wilkins M.J."/>
            <person name="Karaoz U."/>
            <person name="Brodie E.L."/>
            <person name="Williams K.H."/>
            <person name="Hubbard S.S."/>
            <person name="Banfield J.F."/>
        </authorList>
    </citation>
    <scope>NUCLEOTIDE SEQUENCE [LARGE SCALE GENOMIC DNA]</scope>
</reference>
<gene>
    <name evidence="4" type="primary">rplW</name>
    <name evidence="5" type="ORF">A2677_01890</name>
</gene>
<dbReference type="AlphaFoldDB" id="A0A1G2BMS2"/>
<comment type="subunit">
    <text evidence="4">Part of the 50S ribosomal subunit. Contacts protein L29, and trigger factor when it is bound to the ribosome.</text>
</comment>
<comment type="similarity">
    <text evidence="1 4">Belongs to the universal ribosomal protein uL23 family.</text>
</comment>
<dbReference type="NCBIfam" id="NF004363">
    <property type="entry name" value="PRK05738.2-4"/>
    <property type="match status" value="1"/>
</dbReference>
<dbReference type="SUPFAM" id="SSF54189">
    <property type="entry name" value="Ribosomal proteins S24e, L23 and L15e"/>
    <property type="match status" value="1"/>
</dbReference>
<dbReference type="GO" id="GO:1990904">
    <property type="term" value="C:ribonucleoprotein complex"/>
    <property type="evidence" value="ECO:0007669"/>
    <property type="project" value="UniProtKB-KW"/>
</dbReference>
<comment type="function">
    <text evidence="4">One of the early assembly proteins it binds 23S rRNA. One of the proteins that surrounds the polypeptide exit tunnel on the outside of the ribosome. Forms the main docking site for trigger factor binding to the ribosome.</text>
</comment>
<keyword evidence="4" id="KW-0699">rRNA-binding</keyword>
<evidence type="ECO:0000256" key="4">
    <source>
        <dbReference type="HAMAP-Rule" id="MF_01369"/>
    </source>
</evidence>
<dbReference type="InterPro" id="IPR012678">
    <property type="entry name" value="Ribosomal_uL23/eL15/eS24_sf"/>
</dbReference>
<evidence type="ECO:0000256" key="3">
    <source>
        <dbReference type="ARBA" id="ARBA00023274"/>
    </source>
</evidence>
<evidence type="ECO:0000313" key="6">
    <source>
        <dbReference type="Proteomes" id="UP000177817"/>
    </source>
</evidence>
<proteinExistence type="inferred from homology"/>
<dbReference type="GO" id="GO:0019843">
    <property type="term" value="F:rRNA binding"/>
    <property type="evidence" value="ECO:0007669"/>
    <property type="project" value="UniProtKB-UniRule"/>
</dbReference>
<evidence type="ECO:0000256" key="1">
    <source>
        <dbReference type="ARBA" id="ARBA00006700"/>
    </source>
</evidence>